<dbReference type="InterPro" id="IPR001509">
    <property type="entry name" value="Epimerase_deHydtase"/>
</dbReference>
<proteinExistence type="predicted"/>
<dbReference type="EMBL" id="JACIEK010000001">
    <property type="protein sequence ID" value="MBB3997097.1"/>
    <property type="molecule type" value="Genomic_DNA"/>
</dbReference>
<keyword evidence="3" id="KW-0413">Isomerase</keyword>
<gene>
    <name evidence="3" type="ORF">GGR04_000918</name>
</gene>
<dbReference type="Proteomes" id="UP000542776">
    <property type="component" value="Unassembled WGS sequence"/>
</dbReference>
<feature type="domain" description="NAD-dependent epimerase/dehydratase" evidence="2">
    <location>
        <begin position="4"/>
        <end position="234"/>
    </location>
</feature>
<sequence length="342" mass="37779">MRFLVTGTAGFIGFHLARRLLAEGHDVTGFDAMTSYYDVRLKEARHAILERSERFTAHIGRLEDRDALDRAAEAARPDMLVHLAAQAGVRHSIDHPQTYVDANLVGSFNVLELARALKPRHLLLASTSSVYGANEAMPFREIDRADHPVSLYAATKKALEAMSHSYAHLFAVPTTCFRFFTVYGPWGRPDMALFKFVDAIRAGRPIDIYGEGRMQRDFTYVDDLVEAIVRLAHAVPERGCPVAAPEGVADTLSPVAPWRVVNIAGGEPVGLMPFVETIERCLGLPAIRNMLAMQPGDVVSTFADPRLLEALTGYRPATSVETGVEAFVRWYLDVYEPLRAAA</sequence>
<dbReference type="SUPFAM" id="SSF51735">
    <property type="entry name" value="NAD(P)-binding Rossmann-fold domains"/>
    <property type="match status" value="1"/>
</dbReference>
<comment type="caution">
    <text evidence="3">The sequence shown here is derived from an EMBL/GenBank/DDBJ whole genome shotgun (WGS) entry which is preliminary data.</text>
</comment>
<dbReference type="GO" id="GO:0050378">
    <property type="term" value="F:UDP-glucuronate 4-epimerase activity"/>
    <property type="evidence" value="ECO:0007669"/>
    <property type="project" value="UniProtKB-EC"/>
</dbReference>
<dbReference type="PRINTS" id="PR01713">
    <property type="entry name" value="NUCEPIMERASE"/>
</dbReference>
<evidence type="ECO:0000313" key="3">
    <source>
        <dbReference type="EMBL" id="MBB3997097.1"/>
    </source>
</evidence>
<name>A0A7W6H3F0_9HYPH</name>
<dbReference type="RefSeq" id="WP_183198291.1">
    <property type="nucleotide sequence ID" value="NZ_JACIEK010000001.1"/>
</dbReference>
<dbReference type="EC" id="5.1.3.6" evidence="3"/>
<evidence type="ECO:0000259" key="2">
    <source>
        <dbReference type="Pfam" id="PF01370"/>
    </source>
</evidence>
<dbReference type="PANTHER" id="PTHR43574">
    <property type="entry name" value="EPIMERASE-RELATED"/>
    <property type="match status" value="1"/>
</dbReference>
<dbReference type="Gene3D" id="3.40.50.720">
    <property type="entry name" value="NAD(P)-binding Rossmann-like Domain"/>
    <property type="match status" value="1"/>
</dbReference>
<dbReference type="AlphaFoldDB" id="A0A7W6H3F0"/>
<accession>A0A7W6H3F0</accession>
<evidence type="ECO:0000256" key="1">
    <source>
        <dbReference type="ARBA" id="ARBA00023027"/>
    </source>
</evidence>
<protein>
    <submittedName>
        <fullName evidence="3">UDP-glucuronate 4-epimerase</fullName>
        <ecNumber evidence="3">5.1.3.6</ecNumber>
    </submittedName>
</protein>
<keyword evidence="4" id="KW-1185">Reference proteome</keyword>
<evidence type="ECO:0000313" key="4">
    <source>
        <dbReference type="Proteomes" id="UP000542776"/>
    </source>
</evidence>
<dbReference type="Pfam" id="PF01370">
    <property type="entry name" value="Epimerase"/>
    <property type="match status" value="1"/>
</dbReference>
<reference evidence="3 4" key="1">
    <citation type="submission" date="2020-08" db="EMBL/GenBank/DDBJ databases">
        <title>Genomic Encyclopedia of Type Strains, Phase IV (KMG-IV): sequencing the most valuable type-strain genomes for metagenomic binning, comparative biology and taxonomic classification.</title>
        <authorList>
            <person name="Goeker M."/>
        </authorList>
    </citation>
    <scope>NUCLEOTIDE SEQUENCE [LARGE SCALE GENOMIC DNA]</scope>
    <source>
        <strain evidence="3 4">DSM 102238</strain>
    </source>
</reference>
<organism evidence="3 4">
    <name type="scientific">Aureimonas pseudogalii</name>
    <dbReference type="NCBI Taxonomy" id="1744844"/>
    <lineage>
        <taxon>Bacteria</taxon>
        <taxon>Pseudomonadati</taxon>
        <taxon>Pseudomonadota</taxon>
        <taxon>Alphaproteobacteria</taxon>
        <taxon>Hyphomicrobiales</taxon>
        <taxon>Aurantimonadaceae</taxon>
        <taxon>Aureimonas</taxon>
    </lineage>
</organism>
<dbReference type="InterPro" id="IPR036291">
    <property type="entry name" value="NAD(P)-bd_dom_sf"/>
</dbReference>
<keyword evidence="1" id="KW-0520">NAD</keyword>